<reference evidence="1 2" key="1">
    <citation type="submission" date="2019-09" db="EMBL/GenBank/DDBJ databases">
        <title>Bird 10,000 Genomes (B10K) Project - Family phase.</title>
        <authorList>
            <person name="Zhang G."/>
        </authorList>
    </citation>
    <scope>NUCLEOTIDE SEQUENCE [LARGE SCALE GENOMIC DNA]</scope>
    <source>
        <strain evidence="1">B10K-DU-002-58</strain>
        <tissue evidence="1">Muscle</tissue>
    </source>
</reference>
<dbReference type="Proteomes" id="UP000545329">
    <property type="component" value="Unassembled WGS sequence"/>
</dbReference>
<gene>
    <name evidence="1" type="primary">Env1_3</name>
    <name evidence="1" type="ORF">ERPZAN_R14986</name>
</gene>
<evidence type="ECO:0000313" key="1">
    <source>
        <dbReference type="EMBL" id="NXS88747.1"/>
    </source>
</evidence>
<dbReference type="InterPro" id="IPR018154">
    <property type="entry name" value="TLV/ENV_coat_polyprotein"/>
</dbReference>
<keyword evidence="2" id="KW-1185">Reference proteome</keyword>
<feature type="non-terminal residue" evidence="1">
    <location>
        <position position="1"/>
    </location>
</feature>
<dbReference type="Pfam" id="PF00429">
    <property type="entry name" value="TLV_coat"/>
    <property type="match status" value="1"/>
</dbReference>
<dbReference type="EMBL" id="VZTN01033032">
    <property type="protein sequence ID" value="NXS88747.1"/>
    <property type="molecule type" value="Genomic_DNA"/>
</dbReference>
<name>A0A7L2Y6X4_9PASS</name>
<evidence type="ECO:0000313" key="2">
    <source>
        <dbReference type="Proteomes" id="UP000545329"/>
    </source>
</evidence>
<sequence>IPPSDPLWKVIQASYATLNETNPELTTHCWLCYDGKPPSYEAIGNNNTFQCSKQANPSECIWGDRKKGMVIMQIIIIMQMVKGKGACIG</sequence>
<dbReference type="OrthoDB" id="9306952at2759"/>
<protein>
    <submittedName>
        <fullName evidence="1">ENV1 protein</fullName>
    </submittedName>
</protein>
<feature type="non-terminal residue" evidence="1">
    <location>
        <position position="89"/>
    </location>
</feature>
<comment type="caution">
    <text evidence="1">The sequence shown here is derived from an EMBL/GenBank/DDBJ whole genome shotgun (WGS) entry which is preliminary data.</text>
</comment>
<proteinExistence type="predicted"/>
<organism evidence="1 2">
    <name type="scientific">Erpornis zantholeuca</name>
    <dbReference type="NCBI Taxonomy" id="1112836"/>
    <lineage>
        <taxon>Eukaryota</taxon>
        <taxon>Metazoa</taxon>
        <taxon>Chordata</taxon>
        <taxon>Craniata</taxon>
        <taxon>Vertebrata</taxon>
        <taxon>Euteleostomi</taxon>
        <taxon>Archelosauria</taxon>
        <taxon>Archosauria</taxon>
        <taxon>Dinosauria</taxon>
        <taxon>Saurischia</taxon>
        <taxon>Theropoda</taxon>
        <taxon>Coelurosauria</taxon>
        <taxon>Aves</taxon>
        <taxon>Neognathae</taxon>
        <taxon>Neoaves</taxon>
        <taxon>Telluraves</taxon>
        <taxon>Australaves</taxon>
        <taxon>Passeriformes</taxon>
        <taxon>Sylvioidea</taxon>
        <taxon>Timaliidae</taxon>
        <taxon>Erpornis</taxon>
    </lineage>
</organism>
<dbReference type="AlphaFoldDB" id="A0A7L2Y6X4"/>
<accession>A0A7L2Y6X4</accession>